<evidence type="ECO:0000313" key="3">
    <source>
        <dbReference type="EMBL" id="RMA64506.1"/>
    </source>
</evidence>
<reference evidence="3 4" key="1">
    <citation type="submission" date="2018-10" db="EMBL/GenBank/DDBJ databases">
        <title>Genomic Encyclopedia of Archaeal and Bacterial Type Strains, Phase II (KMG-II): from individual species to whole genera.</title>
        <authorList>
            <person name="Goeker M."/>
        </authorList>
    </citation>
    <scope>NUCLEOTIDE SEQUENCE [LARGE SCALE GENOMIC DNA]</scope>
    <source>
        <strain evidence="3 4">DSM 23424</strain>
    </source>
</reference>
<feature type="transmembrane region" description="Helical" evidence="1">
    <location>
        <begin position="6"/>
        <end position="28"/>
    </location>
</feature>
<feature type="domain" description="DUF8201" evidence="2">
    <location>
        <begin position="1"/>
        <end position="431"/>
    </location>
</feature>
<evidence type="ECO:0000259" key="2">
    <source>
        <dbReference type="Pfam" id="PF26626"/>
    </source>
</evidence>
<comment type="caution">
    <text evidence="3">The sequence shown here is derived from an EMBL/GenBank/DDBJ whole genome shotgun (WGS) entry which is preliminary data.</text>
</comment>
<feature type="transmembrane region" description="Helical" evidence="1">
    <location>
        <begin position="252"/>
        <end position="280"/>
    </location>
</feature>
<dbReference type="NCBIfam" id="NF047510">
    <property type="entry name" value="LIC_10190_fam"/>
    <property type="match status" value="1"/>
</dbReference>
<gene>
    <name evidence="3" type="ORF">BXY75_1382</name>
</gene>
<feature type="transmembrane region" description="Helical" evidence="1">
    <location>
        <begin position="201"/>
        <end position="218"/>
    </location>
</feature>
<proteinExistence type="predicted"/>
<feature type="transmembrane region" description="Helical" evidence="1">
    <location>
        <begin position="292"/>
        <end position="311"/>
    </location>
</feature>
<feature type="transmembrane region" description="Helical" evidence="1">
    <location>
        <begin position="59"/>
        <end position="76"/>
    </location>
</feature>
<keyword evidence="1" id="KW-1133">Transmembrane helix</keyword>
<keyword evidence="4" id="KW-1185">Reference proteome</keyword>
<name>A0A3L9YV17_9FLAO</name>
<dbReference type="Proteomes" id="UP000271339">
    <property type="component" value="Unassembled WGS sequence"/>
</dbReference>
<dbReference type="InterPro" id="IPR058065">
    <property type="entry name" value="LIC_10190-like"/>
</dbReference>
<dbReference type="EMBL" id="REFC01000012">
    <property type="protein sequence ID" value="RMA64506.1"/>
    <property type="molecule type" value="Genomic_DNA"/>
</dbReference>
<feature type="transmembrane region" description="Helical" evidence="1">
    <location>
        <begin position="402"/>
        <end position="419"/>
    </location>
</feature>
<feature type="transmembrane region" description="Helical" evidence="1">
    <location>
        <begin position="35"/>
        <end position="53"/>
    </location>
</feature>
<sequence length="568" mass="65035">MLTVFAYWIYLFIITSIYGISFQFFFGIKQCHPALTSLLGGFLITILGSIWAFTGALHSGYESVLIIGAVLLAAFLKKDLSSYLISIKNEISHTPIYLKLFLSTILVLSVAKCAGTPFILDNESYYIQTVKWLDSYGFVKGVGNLHPFLAQHSGWHILQSSLNLDILTNNLNDINGYYLLFANFYAIDHLRRFFRNKERHYLIIGLFPLFNILMFQFIGAPSPDLGIYIITYFLFSETLKRFDGTQKQSNGFVLLCLLVLFAVFIKVTAILLFLFPLGLYAFNTKQLIRKGYWLIGLSLLLCIIFLGKNYIVSGYPLYPLEIIETSGAKWKMPSSLHYFITQNTRLYGYFLSESQFAQFTFFQRFIHWLTLPGLHGVFNKLMTLLLLIFPIFIITSKFKKTLILLYSLAVLQYILVLFTSPQYRFFLGFIILFLLCIGATFLRREVIIKLSLLISVLVVATPIFLPLSLTSLTTNEHQAVSIPFSIENLWFPHSNTRYTNATFQSIHEGNMKYYSPTNIDFFWASGNGALPSVQKGQIDYFKDKLKIVPQLLGDDISEGFYSLHLTNE</sequence>
<organism evidence="3 4">
    <name type="scientific">Ulvibacter antarcticus</name>
    <dbReference type="NCBI Taxonomy" id="442714"/>
    <lineage>
        <taxon>Bacteria</taxon>
        <taxon>Pseudomonadati</taxon>
        <taxon>Bacteroidota</taxon>
        <taxon>Flavobacteriia</taxon>
        <taxon>Flavobacteriales</taxon>
        <taxon>Flavobacteriaceae</taxon>
        <taxon>Ulvibacter</taxon>
    </lineage>
</organism>
<feature type="transmembrane region" description="Helical" evidence="1">
    <location>
        <begin position="425"/>
        <end position="443"/>
    </location>
</feature>
<keyword evidence="1" id="KW-0472">Membrane</keyword>
<accession>A0A3L9YV17</accession>
<dbReference type="Pfam" id="PF26626">
    <property type="entry name" value="DUF8201"/>
    <property type="match status" value="1"/>
</dbReference>
<dbReference type="AlphaFoldDB" id="A0A3L9YV17"/>
<dbReference type="RefSeq" id="WP_121906951.1">
    <property type="nucleotide sequence ID" value="NZ_REFC01000012.1"/>
</dbReference>
<feature type="transmembrane region" description="Helical" evidence="1">
    <location>
        <begin position="450"/>
        <end position="469"/>
    </location>
</feature>
<evidence type="ECO:0000256" key="1">
    <source>
        <dbReference type="SAM" id="Phobius"/>
    </source>
</evidence>
<protein>
    <recommendedName>
        <fullName evidence="2">DUF8201 domain-containing protein</fullName>
    </recommendedName>
</protein>
<keyword evidence="1" id="KW-0812">Transmembrane</keyword>
<dbReference type="InterPro" id="IPR058514">
    <property type="entry name" value="DUF8201"/>
</dbReference>
<dbReference type="OrthoDB" id="344987at2"/>
<evidence type="ECO:0000313" key="4">
    <source>
        <dbReference type="Proteomes" id="UP000271339"/>
    </source>
</evidence>
<feature type="transmembrane region" description="Helical" evidence="1">
    <location>
        <begin position="377"/>
        <end position="395"/>
    </location>
</feature>